<evidence type="ECO:0000256" key="2">
    <source>
        <dbReference type="ARBA" id="ARBA00022747"/>
    </source>
</evidence>
<dbReference type="CDD" id="cd17267">
    <property type="entry name" value="RMtype1_S_EcoAO83I-TRD1-CR1_like"/>
    <property type="match status" value="1"/>
</dbReference>
<dbReference type="EMBL" id="POTY01000204">
    <property type="protein sequence ID" value="PZG12554.1"/>
    <property type="molecule type" value="Genomic_DNA"/>
</dbReference>
<evidence type="ECO:0000313" key="6">
    <source>
        <dbReference type="Proteomes" id="UP000248924"/>
    </source>
</evidence>
<comment type="similarity">
    <text evidence="1">Belongs to the type-I restriction system S methylase family.</text>
</comment>
<keyword evidence="6" id="KW-1185">Reference proteome</keyword>
<dbReference type="SUPFAM" id="SSF116734">
    <property type="entry name" value="DNA methylase specificity domain"/>
    <property type="match status" value="2"/>
</dbReference>
<dbReference type="Gene3D" id="3.90.220.20">
    <property type="entry name" value="DNA methylase specificity domains"/>
    <property type="match status" value="2"/>
</dbReference>
<keyword evidence="5" id="KW-0378">Hydrolase</keyword>
<reference evidence="5 6" key="1">
    <citation type="submission" date="2018-01" db="EMBL/GenBank/DDBJ databases">
        <title>Draft genome sequence of Jishengella sp. NA12.</title>
        <authorList>
            <person name="Sahin N."/>
            <person name="Ay H."/>
            <person name="Saygin H."/>
        </authorList>
    </citation>
    <scope>NUCLEOTIDE SEQUENCE [LARGE SCALE GENOMIC DNA]</scope>
    <source>
        <strain evidence="5 6">NA12</strain>
    </source>
</reference>
<keyword evidence="5" id="KW-0255">Endonuclease</keyword>
<dbReference type="OrthoDB" id="9798929at2"/>
<keyword evidence="5" id="KW-0540">Nuclease</keyword>
<dbReference type="GO" id="GO:0003677">
    <property type="term" value="F:DNA binding"/>
    <property type="evidence" value="ECO:0007669"/>
    <property type="project" value="UniProtKB-KW"/>
</dbReference>
<gene>
    <name evidence="5" type="ORF">C1I95_25545</name>
</gene>
<dbReference type="Pfam" id="PF01420">
    <property type="entry name" value="Methylase_S"/>
    <property type="match status" value="1"/>
</dbReference>
<dbReference type="PANTHER" id="PTHR30408">
    <property type="entry name" value="TYPE-1 RESTRICTION ENZYME ECOKI SPECIFICITY PROTEIN"/>
    <property type="match status" value="1"/>
</dbReference>
<dbReference type="GO" id="GO:0009307">
    <property type="term" value="P:DNA restriction-modification system"/>
    <property type="evidence" value="ECO:0007669"/>
    <property type="project" value="UniProtKB-KW"/>
</dbReference>
<keyword evidence="3" id="KW-0238">DNA-binding</keyword>
<accession>A0A2W2FAF2</accession>
<evidence type="ECO:0000256" key="1">
    <source>
        <dbReference type="ARBA" id="ARBA00010923"/>
    </source>
</evidence>
<dbReference type="InterPro" id="IPR000055">
    <property type="entry name" value="Restrct_endonuc_typeI_TRD"/>
</dbReference>
<sequence length="391" mass="42166">MSESVIGRVPSGWALATLGDLCRSGGGEIQTGPFGSQLHASDYVVTGIPSVMPQNIGDNVIVEDRIARISPEDAERLSRYLLRDGDIVYSRRGDVERRALVSAAQDGWLCGTGCLRVRLGDSADPRYISYYLGHPKVRQWIVRHAVGATMPNLNTSILSDVPVVSPPRAIQEGIASTLGVLDDKIAVNKRIDVSVCELAEVEYARVVSMIGERATLGDLVDLKYGKSLPAGQRRSGDIPVYGSGGVGGWHDESLVAGPGIVVGRKGTVGAIHWEQGNFFPIDTTFFVQVRRPDVPLEFVFFAMKNLGLASMNSDSAVPGLNRTNALAATVPLPPIEEVGRFARRVKELFELRHSLLSQSQRLADLRDALLPGLMSGAIQARDAEKAVEDAT</sequence>
<dbReference type="AlphaFoldDB" id="A0A2W2FAF2"/>
<evidence type="ECO:0000313" key="5">
    <source>
        <dbReference type="EMBL" id="PZG12554.1"/>
    </source>
</evidence>
<dbReference type="PANTHER" id="PTHR30408:SF13">
    <property type="entry name" value="TYPE I RESTRICTION ENZYME HINDI SPECIFICITY SUBUNIT"/>
    <property type="match status" value="1"/>
</dbReference>
<protein>
    <submittedName>
        <fullName evidence="5">Restriction endonuclease</fullName>
    </submittedName>
</protein>
<organism evidence="5 6">
    <name type="scientific">Micromonospora craterilacus</name>
    <dbReference type="NCBI Taxonomy" id="1655439"/>
    <lineage>
        <taxon>Bacteria</taxon>
        <taxon>Bacillati</taxon>
        <taxon>Actinomycetota</taxon>
        <taxon>Actinomycetes</taxon>
        <taxon>Micromonosporales</taxon>
        <taxon>Micromonosporaceae</taxon>
        <taxon>Micromonospora</taxon>
    </lineage>
</organism>
<name>A0A2W2FAF2_9ACTN</name>
<dbReference type="GO" id="GO:0004519">
    <property type="term" value="F:endonuclease activity"/>
    <property type="evidence" value="ECO:0007669"/>
    <property type="project" value="UniProtKB-KW"/>
</dbReference>
<dbReference type="Proteomes" id="UP000248924">
    <property type="component" value="Unassembled WGS sequence"/>
</dbReference>
<evidence type="ECO:0000259" key="4">
    <source>
        <dbReference type="Pfam" id="PF01420"/>
    </source>
</evidence>
<dbReference type="InterPro" id="IPR044946">
    <property type="entry name" value="Restrct_endonuc_typeI_TRD_sf"/>
</dbReference>
<comment type="caution">
    <text evidence="5">The sequence shown here is derived from an EMBL/GenBank/DDBJ whole genome shotgun (WGS) entry which is preliminary data.</text>
</comment>
<proteinExistence type="inferred from homology"/>
<keyword evidence="2" id="KW-0680">Restriction system</keyword>
<dbReference type="InterPro" id="IPR052021">
    <property type="entry name" value="Type-I_RS_S_subunit"/>
</dbReference>
<feature type="domain" description="Type I restriction modification DNA specificity" evidence="4">
    <location>
        <begin position="10"/>
        <end position="191"/>
    </location>
</feature>
<evidence type="ECO:0000256" key="3">
    <source>
        <dbReference type="ARBA" id="ARBA00023125"/>
    </source>
</evidence>
<dbReference type="RefSeq" id="WP_111217426.1">
    <property type="nucleotide sequence ID" value="NZ_POTY01000204.1"/>
</dbReference>